<accession>A0A2H3EGE0</accession>
<keyword evidence="8" id="KW-0732">Signal</keyword>
<evidence type="ECO:0000256" key="5">
    <source>
        <dbReference type="ARBA" id="ARBA00023157"/>
    </source>
</evidence>
<evidence type="ECO:0000256" key="3">
    <source>
        <dbReference type="ARBA" id="ARBA00022512"/>
    </source>
</evidence>
<evidence type="ECO:0000313" key="10">
    <source>
        <dbReference type="Proteomes" id="UP000217790"/>
    </source>
</evidence>
<reference evidence="10" key="1">
    <citation type="journal article" date="2017" name="Nat. Ecol. Evol.">
        <title>Genome expansion and lineage-specific genetic innovations in the forest pathogenic fungi Armillaria.</title>
        <authorList>
            <person name="Sipos G."/>
            <person name="Prasanna A.N."/>
            <person name="Walter M.C."/>
            <person name="O'Connor E."/>
            <person name="Balint B."/>
            <person name="Krizsan K."/>
            <person name="Kiss B."/>
            <person name="Hess J."/>
            <person name="Varga T."/>
            <person name="Slot J."/>
            <person name="Riley R."/>
            <person name="Boka B."/>
            <person name="Rigling D."/>
            <person name="Barry K."/>
            <person name="Lee J."/>
            <person name="Mihaltcheva S."/>
            <person name="LaButti K."/>
            <person name="Lipzen A."/>
            <person name="Waldron R."/>
            <person name="Moloney N.M."/>
            <person name="Sperisen C."/>
            <person name="Kredics L."/>
            <person name="Vagvoelgyi C."/>
            <person name="Patrignani A."/>
            <person name="Fitzpatrick D."/>
            <person name="Nagy I."/>
            <person name="Doyle S."/>
            <person name="Anderson J.B."/>
            <person name="Grigoriev I.V."/>
            <person name="Gueldener U."/>
            <person name="Muensterkoetter M."/>
            <person name="Nagy L.G."/>
        </authorList>
    </citation>
    <scope>NUCLEOTIDE SEQUENCE [LARGE SCALE GENOMIC DNA]</scope>
    <source>
        <strain evidence="10">Ar21-2</strain>
    </source>
</reference>
<evidence type="ECO:0000256" key="4">
    <source>
        <dbReference type="ARBA" id="ARBA00022525"/>
    </source>
</evidence>
<feature type="chain" id="PRO_5013985429" description="Hydrophobin" evidence="8">
    <location>
        <begin position="24"/>
        <end position="113"/>
    </location>
</feature>
<dbReference type="OMA" id="QTACCAG"/>
<dbReference type="STRING" id="47427.A0A2H3EGE0"/>
<comment type="subunit">
    <text evidence="7">Self-assembles to form functional amyloid fibrils called rodlets. Self-assembly into fibrillar rodlets occurs spontaneously at hydrophobic:hydrophilic interfaces and the rodlets further associate laterally to form amphipathic monolayers.</text>
</comment>
<dbReference type="EMBL" id="KZ293645">
    <property type="protein sequence ID" value="PBL01979.1"/>
    <property type="molecule type" value="Genomic_DNA"/>
</dbReference>
<dbReference type="CDD" id="cd23507">
    <property type="entry name" value="hydrophobin_I"/>
    <property type="match status" value="1"/>
</dbReference>
<keyword evidence="5 8" id="KW-1015">Disulfide bond</keyword>
<evidence type="ECO:0000256" key="8">
    <source>
        <dbReference type="RuleBase" id="RU365009"/>
    </source>
</evidence>
<evidence type="ECO:0000256" key="6">
    <source>
        <dbReference type="ARBA" id="ARBA00023180"/>
    </source>
</evidence>
<evidence type="ECO:0000256" key="1">
    <source>
        <dbReference type="ARBA" id="ARBA00004191"/>
    </source>
</evidence>
<keyword evidence="4 8" id="KW-0964">Secreted</keyword>
<keyword evidence="6" id="KW-0325">Glycoprotein</keyword>
<sequence length="113" mass="11290">MLPRSSVLFCALAAVSTLPAAESSAISAGDSCSVGSLQCCRYVQSPQQEPAQTLLGLLGIPIAGLTGDVGVTCDPVTVIGPGTFQCNNQLACCTGTNYSGVVVLGCIPISLGL</sequence>
<evidence type="ECO:0000313" key="9">
    <source>
        <dbReference type="EMBL" id="PBL01979.1"/>
    </source>
</evidence>
<dbReference type="GO" id="GO:0009277">
    <property type="term" value="C:fungal-type cell wall"/>
    <property type="evidence" value="ECO:0007669"/>
    <property type="project" value="InterPro"/>
</dbReference>
<organism evidence="9 10">
    <name type="scientific">Armillaria gallica</name>
    <name type="common">Bulbous honey fungus</name>
    <name type="synonym">Armillaria bulbosa</name>
    <dbReference type="NCBI Taxonomy" id="47427"/>
    <lineage>
        <taxon>Eukaryota</taxon>
        <taxon>Fungi</taxon>
        <taxon>Dikarya</taxon>
        <taxon>Basidiomycota</taxon>
        <taxon>Agaricomycotina</taxon>
        <taxon>Agaricomycetes</taxon>
        <taxon>Agaricomycetidae</taxon>
        <taxon>Agaricales</taxon>
        <taxon>Marasmiineae</taxon>
        <taxon>Physalacriaceae</taxon>
        <taxon>Armillaria</taxon>
    </lineage>
</organism>
<comment type="subcellular location">
    <subcellularLocation>
        <location evidence="1 8">Secreted</location>
        <location evidence="1 8">Cell wall</location>
    </subcellularLocation>
</comment>
<gene>
    <name evidence="9" type="ORF">ARMGADRAFT_1057531</name>
</gene>
<name>A0A2H3EGE0_ARMGA</name>
<dbReference type="Pfam" id="PF01185">
    <property type="entry name" value="Hydrophobin"/>
    <property type="match status" value="1"/>
</dbReference>
<dbReference type="InParanoid" id="A0A2H3EGE0"/>
<dbReference type="SMART" id="SM00075">
    <property type="entry name" value="HYDRO"/>
    <property type="match status" value="1"/>
</dbReference>
<dbReference type="AlphaFoldDB" id="A0A2H3EGE0"/>
<feature type="signal peptide" evidence="8">
    <location>
        <begin position="1"/>
        <end position="23"/>
    </location>
</feature>
<dbReference type="OrthoDB" id="4225815at2759"/>
<protein>
    <recommendedName>
        <fullName evidence="8">Hydrophobin</fullName>
    </recommendedName>
</protein>
<dbReference type="Proteomes" id="UP000217790">
    <property type="component" value="Unassembled WGS sequence"/>
</dbReference>
<keyword evidence="10" id="KW-1185">Reference proteome</keyword>
<evidence type="ECO:0000256" key="7">
    <source>
        <dbReference type="ARBA" id="ARBA00093546"/>
    </source>
</evidence>
<evidence type="ECO:0000256" key="2">
    <source>
        <dbReference type="ARBA" id="ARBA00010446"/>
    </source>
</evidence>
<keyword evidence="3 8" id="KW-0134">Cell wall</keyword>
<dbReference type="InterPro" id="IPR001338">
    <property type="entry name" value="Class_I_Hydrophobin"/>
</dbReference>
<dbReference type="GO" id="GO:0005199">
    <property type="term" value="F:structural constituent of cell wall"/>
    <property type="evidence" value="ECO:0007669"/>
    <property type="project" value="InterPro"/>
</dbReference>
<proteinExistence type="inferred from homology"/>
<comment type="similarity">
    <text evidence="2 8">Belongs to the fungal hydrophobin family.</text>
</comment>